<keyword evidence="2" id="KW-1185">Reference proteome</keyword>
<dbReference type="Proteomes" id="UP001596189">
    <property type="component" value="Unassembled WGS sequence"/>
</dbReference>
<name>A0ABW1JIN9_9ACTN</name>
<protein>
    <submittedName>
        <fullName evidence="1">Uncharacterized protein</fullName>
    </submittedName>
</protein>
<organism evidence="1 2">
    <name type="scientific">Angustibacter luteus</name>
    <dbReference type="NCBI Taxonomy" id="658456"/>
    <lineage>
        <taxon>Bacteria</taxon>
        <taxon>Bacillati</taxon>
        <taxon>Actinomycetota</taxon>
        <taxon>Actinomycetes</taxon>
        <taxon>Kineosporiales</taxon>
        <taxon>Kineosporiaceae</taxon>
    </lineage>
</organism>
<gene>
    <name evidence="1" type="ORF">ACFQDO_19190</name>
</gene>
<proteinExistence type="predicted"/>
<reference evidence="2" key="1">
    <citation type="journal article" date="2019" name="Int. J. Syst. Evol. Microbiol.">
        <title>The Global Catalogue of Microorganisms (GCM) 10K type strain sequencing project: providing services to taxonomists for standard genome sequencing and annotation.</title>
        <authorList>
            <consortium name="The Broad Institute Genomics Platform"/>
            <consortium name="The Broad Institute Genome Sequencing Center for Infectious Disease"/>
            <person name="Wu L."/>
            <person name="Ma J."/>
        </authorList>
    </citation>
    <scope>NUCLEOTIDE SEQUENCE [LARGE SCALE GENOMIC DNA]</scope>
    <source>
        <strain evidence="2">KACC 14249</strain>
    </source>
</reference>
<dbReference type="EMBL" id="JBHSRD010000008">
    <property type="protein sequence ID" value="MFC6009261.1"/>
    <property type="molecule type" value="Genomic_DNA"/>
</dbReference>
<evidence type="ECO:0000313" key="1">
    <source>
        <dbReference type="EMBL" id="MFC6009261.1"/>
    </source>
</evidence>
<accession>A0ABW1JIN9</accession>
<comment type="caution">
    <text evidence="1">The sequence shown here is derived from an EMBL/GenBank/DDBJ whole genome shotgun (WGS) entry which is preliminary data.</text>
</comment>
<evidence type="ECO:0000313" key="2">
    <source>
        <dbReference type="Proteomes" id="UP001596189"/>
    </source>
</evidence>
<dbReference type="RefSeq" id="WP_345717780.1">
    <property type="nucleotide sequence ID" value="NZ_BAABFP010000007.1"/>
</dbReference>
<sequence length="123" mass="13520">MARGVDGTSTSGLPLWHVTLTVAGEAVTAAELRTGLERLVEERPFMLAVKYSADRAELRYWDEAEDVDDAAALALRIWGDHRASCELPAWRVVGIEVIDRETVHVRGVERPQTPLIVAGVAPF</sequence>